<dbReference type="Proteomes" id="UP000824219">
    <property type="component" value="Linkage Group LG07"/>
</dbReference>
<dbReference type="AlphaFoldDB" id="A0A9D3NYM5"/>
<comment type="caution">
    <text evidence="1">The sequence shown here is derived from an EMBL/GenBank/DDBJ whole genome shotgun (WGS) entry which is preliminary data.</text>
</comment>
<keyword evidence="2" id="KW-1185">Reference proteome</keyword>
<protein>
    <submittedName>
        <fullName evidence="1">Uncharacterized protein</fullName>
    </submittedName>
</protein>
<sequence>MLGGKATQTAAGPQRIFLRASAFESAKQMCHEINQDPGLLGIVAPGFSTLALTETTSLVEHQSRCDDLRQVAGVIR</sequence>
<accession>A0A9D3NYM5</accession>
<organism evidence="1 2">
    <name type="scientific">Hemibagrus wyckioides</name>
    <dbReference type="NCBI Taxonomy" id="337641"/>
    <lineage>
        <taxon>Eukaryota</taxon>
        <taxon>Metazoa</taxon>
        <taxon>Chordata</taxon>
        <taxon>Craniata</taxon>
        <taxon>Vertebrata</taxon>
        <taxon>Euteleostomi</taxon>
        <taxon>Actinopterygii</taxon>
        <taxon>Neopterygii</taxon>
        <taxon>Teleostei</taxon>
        <taxon>Ostariophysi</taxon>
        <taxon>Siluriformes</taxon>
        <taxon>Bagridae</taxon>
        <taxon>Hemibagrus</taxon>
    </lineage>
</organism>
<evidence type="ECO:0000313" key="1">
    <source>
        <dbReference type="EMBL" id="KAG7329713.1"/>
    </source>
</evidence>
<gene>
    <name evidence="1" type="ORF">KOW79_005935</name>
</gene>
<name>A0A9D3NYM5_9TELE</name>
<proteinExistence type="predicted"/>
<evidence type="ECO:0000313" key="2">
    <source>
        <dbReference type="Proteomes" id="UP000824219"/>
    </source>
</evidence>
<dbReference type="EMBL" id="JAHKSW010000007">
    <property type="protein sequence ID" value="KAG7329713.1"/>
    <property type="molecule type" value="Genomic_DNA"/>
</dbReference>
<reference evidence="1 2" key="1">
    <citation type="submission" date="2021-06" db="EMBL/GenBank/DDBJ databases">
        <title>Chromosome-level genome assembly of the red-tail catfish (Hemibagrus wyckioides).</title>
        <authorList>
            <person name="Shao F."/>
        </authorList>
    </citation>
    <scope>NUCLEOTIDE SEQUENCE [LARGE SCALE GENOMIC DNA]</scope>
    <source>
        <strain evidence="1">EC202008001</strain>
        <tissue evidence="1">Blood</tissue>
    </source>
</reference>